<dbReference type="AlphaFoldDB" id="A0A8T0UHQ3"/>
<evidence type="ECO:0000313" key="3">
    <source>
        <dbReference type="Proteomes" id="UP000823388"/>
    </source>
</evidence>
<evidence type="ECO:0000256" key="1">
    <source>
        <dbReference type="SAM" id="MobiDB-lite"/>
    </source>
</evidence>
<sequence length="265" mass="28637">MIPPNFGVFSHVGRAYPLAYPPITASPSLREISQSITVWKVSDPQLPFSSDPRRHPSATPPHLRSEDEGRRGGMMGWSRDAGEGRRAGPRPRGRLSGVQHAGAGADGRVVAGSRAPTEGRRARRRRDSLRGTSGRDIPHLHLPNRAARTRRGEEGWDDGAEQGRLRRAEGGAAPAPPAIESPPRETRRTVLDLRRVTPGRRQRRPRTAPASLAHGSDRPSRWPGWTMLDPAAGAFSSIYTALDPEGAGSSVPGEAAARVQLSINL</sequence>
<feature type="compositionally biased region" description="Low complexity" evidence="1">
    <location>
        <begin position="101"/>
        <end position="116"/>
    </location>
</feature>
<comment type="caution">
    <text evidence="2">The sequence shown here is derived from an EMBL/GenBank/DDBJ whole genome shotgun (WGS) entry which is preliminary data.</text>
</comment>
<reference evidence="2 3" key="1">
    <citation type="submission" date="2020-05" db="EMBL/GenBank/DDBJ databases">
        <title>WGS assembly of Panicum virgatum.</title>
        <authorList>
            <person name="Lovell J.T."/>
            <person name="Jenkins J."/>
            <person name="Shu S."/>
            <person name="Juenger T.E."/>
            <person name="Schmutz J."/>
        </authorList>
    </citation>
    <scope>NUCLEOTIDE SEQUENCE [LARGE SCALE GENOMIC DNA]</scope>
    <source>
        <strain evidence="3">cv. AP13</strain>
    </source>
</reference>
<feature type="region of interest" description="Disordered" evidence="1">
    <location>
        <begin position="44"/>
        <end position="223"/>
    </location>
</feature>
<feature type="compositionally biased region" description="Basic residues" evidence="1">
    <location>
        <begin position="197"/>
        <end position="206"/>
    </location>
</feature>
<evidence type="ECO:0000313" key="2">
    <source>
        <dbReference type="EMBL" id="KAG2622060.1"/>
    </source>
</evidence>
<keyword evidence="3" id="KW-1185">Reference proteome</keyword>
<name>A0A8T0UHQ3_PANVG</name>
<gene>
    <name evidence="2" type="ORF">PVAP13_3NG325323</name>
</gene>
<organism evidence="2 3">
    <name type="scientific">Panicum virgatum</name>
    <name type="common">Blackwell switchgrass</name>
    <dbReference type="NCBI Taxonomy" id="38727"/>
    <lineage>
        <taxon>Eukaryota</taxon>
        <taxon>Viridiplantae</taxon>
        <taxon>Streptophyta</taxon>
        <taxon>Embryophyta</taxon>
        <taxon>Tracheophyta</taxon>
        <taxon>Spermatophyta</taxon>
        <taxon>Magnoliopsida</taxon>
        <taxon>Liliopsida</taxon>
        <taxon>Poales</taxon>
        <taxon>Poaceae</taxon>
        <taxon>PACMAD clade</taxon>
        <taxon>Panicoideae</taxon>
        <taxon>Panicodae</taxon>
        <taxon>Paniceae</taxon>
        <taxon>Panicinae</taxon>
        <taxon>Panicum</taxon>
        <taxon>Panicum sect. Hiantes</taxon>
    </lineage>
</organism>
<dbReference type="Proteomes" id="UP000823388">
    <property type="component" value="Chromosome 3N"/>
</dbReference>
<proteinExistence type="predicted"/>
<dbReference type="EMBL" id="CM029042">
    <property type="protein sequence ID" value="KAG2622060.1"/>
    <property type="molecule type" value="Genomic_DNA"/>
</dbReference>
<protein>
    <submittedName>
        <fullName evidence="2">Uncharacterized protein</fullName>
    </submittedName>
</protein>
<accession>A0A8T0UHQ3</accession>
<feature type="compositionally biased region" description="Basic and acidic residues" evidence="1">
    <location>
        <begin position="182"/>
        <end position="195"/>
    </location>
</feature>